<dbReference type="InterPro" id="IPR051349">
    <property type="entry name" value="Hydrogenase_assoc-protein"/>
</dbReference>
<dbReference type="OrthoDB" id="37913at2157"/>
<dbReference type="GO" id="GO:0051536">
    <property type="term" value="F:iron-sulfur cluster binding"/>
    <property type="evidence" value="ECO:0007669"/>
    <property type="project" value="InterPro"/>
</dbReference>
<accession>F8AF43</accession>
<dbReference type="GO" id="GO:0016491">
    <property type="term" value="F:oxidoreductase activity"/>
    <property type="evidence" value="ECO:0007669"/>
    <property type="project" value="UniProtKB-KW"/>
</dbReference>
<dbReference type="InterPro" id="IPR037024">
    <property type="entry name" value="NiFe_Hase_small_N_sf"/>
</dbReference>
<dbReference type="Proteomes" id="UP000008386">
    <property type="component" value="Chromosome"/>
</dbReference>
<evidence type="ECO:0000313" key="4">
    <source>
        <dbReference type="Proteomes" id="UP000008386"/>
    </source>
</evidence>
<dbReference type="KEGG" id="pya:PYCH_00040"/>
<dbReference type="PANTHER" id="PTHR42845:SF3">
    <property type="entry name" value="CYTOSOLIC NIFE-HYDROGENASE, DELTA SUBUNIT"/>
    <property type="match status" value="1"/>
</dbReference>
<dbReference type="eggNOG" id="arCOG02472">
    <property type="taxonomic scope" value="Archaea"/>
</dbReference>
<evidence type="ECO:0000313" key="3">
    <source>
        <dbReference type="EMBL" id="AEH23717.1"/>
    </source>
</evidence>
<keyword evidence="1" id="KW-0560">Oxidoreductase</keyword>
<reference evidence="3 4" key="1">
    <citation type="journal article" date="2011" name="J. Bacteriol.">
        <title>Complete genome sequence of the obligate piezophilic hyperthermophilic archaeon Pyrococcus yayanosii CH1.</title>
        <authorList>
            <person name="Jun X."/>
            <person name="Lupeng L."/>
            <person name="Minjuan X."/>
            <person name="Oger P."/>
            <person name="Fengping W."/>
            <person name="Jebbar M."/>
            <person name="Xiang X."/>
        </authorList>
    </citation>
    <scope>NUCLEOTIDE SEQUENCE [LARGE SCALE GENOMIC DNA]</scope>
    <source>
        <strain evidence="4">CH1 / JCM 16557</strain>
    </source>
</reference>
<sequence length="245" mass="27387">MMEKLRLGVFELTDCGGCALNLLFLYEKFFDVLEFYEITEFHMATSIKEKGPLDIALVTGTVSTQRDLDLLREARNRAKYLIALGTCATHGSLQASVEGRIRDRLERVYGTRANPMKALESKPVTDYVPVDYALPGCPYDKEELFQVLMEIAKGVEPVRKDYPVCLECKLNEYECVFLKRNIPCLGPVTYGGCNAPCVRSGLGCIGCRGPLPGANLPGHVEVLRSLGLDDEEIARKLRTFARWEP</sequence>
<dbReference type="NCBIfam" id="NF040831">
    <property type="entry name" value="sulfhyd_ShyD"/>
    <property type="match status" value="1"/>
</dbReference>
<dbReference type="SUPFAM" id="SSF56770">
    <property type="entry name" value="HydA/Nqo6-like"/>
    <property type="match status" value="1"/>
</dbReference>
<evidence type="ECO:0000256" key="1">
    <source>
        <dbReference type="ARBA" id="ARBA00023002"/>
    </source>
</evidence>
<dbReference type="RefSeq" id="WP_013904775.1">
    <property type="nucleotide sequence ID" value="NC_015680.1"/>
</dbReference>
<dbReference type="EMBL" id="CP002779">
    <property type="protein sequence ID" value="AEH23717.1"/>
    <property type="molecule type" value="Genomic_DNA"/>
</dbReference>
<dbReference type="Gene3D" id="3.40.50.700">
    <property type="entry name" value="NADH:ubiquinone oxidoreductase-like, 20kDa subunit"/>
    <property type="match status" value="1"/>
</dbReference>
<name>F8AF43_PYRYC</name>
<feature type="domain" description="NADH:ubiquinone oxidoreductase-like 20kDa subunit" evidence="2">
    <location>
        <begin position="15"/>
        <end position="150"/>
    </location>
</feature>
<dbReference type="Pfam" id="PF01058">
    <property type="entry name" value="Oxidored_q6"/>
    <property type="match status" value="1"/>
</dbReference>
<dbReference type="STRING" id="529709.PYCH_00040"/>
<keyword evidence="4" id="KW-1185">Reference proteome</keyword>
<dbReference type="InterPro" id="IPR006137">
    <property type="entry name" value="NADH_UbQ_OxRdtase-like_20kDa"/>
</dbReference>
<protein>
    <submittedName>
        <fullName evidence="3">NiFe hydrogenase II, subunit delta</fullName>
    </submittedName>
</protein>
<dbReference type="HOGENOM" id="CLU_053270_0_0_2"/>
<proteinExistence type="predicted"/>
<gene>
    <name evidence="3" type="ordered locus">PYCH_00040</name>
</gene>
<dbReference type="AlphaFoldDB" id="F8AF43"/>
<dbReference type="PANTHER" id="PTHR42845">
    <property type="entry name" value="COENZYME F420-REDUCING HYDROGENASE, GAMMA SUBUNIT"/>
    <property type="match status" value="1"/>
</dbReference>
<dbReference type="GeneID" id="10836587"/>
<evidence type="ECO:0000259" key="2">
    <source>
        <dbReference type="Pfam" id="PF01058"/>
    </source>
</evidence>
<organism evidence="3 4">
    <name type="scientific">Pyrococcus yayanosii (strain CH1 / JCM 16557)</name>
    <dbReference type="NCBI Taxonomy" id="529709"/>
    <lineage>
        <taxon>Archaea</taxon>
        <taxon>Methanobacteriati</taxon>
        <taxon>Methanobacteriota</taxon>
        <taxon>Thermococci</taxon>
        <taxon>Thermococcales</taxon>
        <taxon>Thermococcaceae</taxon>
        <taxon>Pyrococcus</taxon>
    </lineage>
</organism>
<dbReference type="InterPro" id="IPR053638">
    <property type="entry name" value="Hydrogenase_Small_Subunit-like"/>
</dbReference>